<dbReference type="InterPro" id="IPR003131">
    <property type="entry name" value="T1-type_BTB"/>
</dbReference>
<dbReference type="PANTHER" id="PTHR11145">
    <property type="entry name" value="BTB/POZ DOMAIN-CONTAINING ADAPTER FOR CUL3-MEDIATED RHOA DEGRADATION PROTEIN FAMILY MEMBER"/>
    <property type="match status" value="1"/>
</dbReference>
<evidence type="ECO:0000313" key="2">
    <source>
        <dbReference type="EMBL" id="KAL0477612.1"/>
    </source>
</evidence>
<keyword evidence="3" id="KW-1185">Reference proteome</keyword>
<proteinExistence type="predicted"/>
<dbReference type="GO" id="GO:0051260">
    <property type="term" value="P:protein homooligomerization"/>
    <property type="evidence" value="ECO:0007669"/>
    <property type="project" value="InterPro"/>
</dbReference>
<dbReference type="AlphaFoldDB" id="A0AAW2YKE0"/>
<comment type="caution">
    <text evidence="2">The sequence shown here is derived from an EMBL/GenBank/DDBJ whole genome shotgun (WGS) entry which is preliminary data.</text>
</comment>
<evidence type="ECO:0000259" key="1">
    <source>
        <dbReference type="SMART" id="SM00225"/>
    </source>
</evidence>
<dbReference type="Gene3D" id="3.30.710.10">
    <property type="entry name" value="Potassium Channel Kv1.1, Chain A"/>
    <property type="match status" value="1"/>
</dbReference>
<dbReference type="EMBL" id="JAOPGA020000204">
    <property type="protein sequence ID" value="KAL0477612.1"/>
    <property type="molecule type" value="Genomic_DNA"/>
</dbReference>
<gene>
    <name evidence="2" type="ORF">AKO1_005540</name>
</gene>
<name>A0AAW2YKE0_9EUKA</name>
<evidence type="ECO:0000313" key="3">
    <source>
        <dbReference type="Proteomes" id="UP001431209"/>
    </source>
</evidence>
<dbReference type="InterPro" id="IPR043136">
    <property type="entry name" value="B30.2/SPRY_sf"/>
</dbReference>
<accession>A0AAW2YKE0</accession>
<dbReference type="Pfam" id="PF02214">
    <property type="entry name" value="BTB_2"/>
    <property type="match status" value="1"/>
</dbReference>
<reference evidence="2 3" key="1">
    <citation type="submission" date="2024-03" db="EMBL/GenBank/DDBJ databases">
        <title>The Acrasis kona genome and developmental transcriptomes reveal deep origins of eukaryotic multicellular pathways.</title>
        <authorList>
            <person name="Sheikh S."/>
            <person name="Fu C.-J."/>
            <person name="Brown M.W."/>
            <person name="Baldauf S.L."/>
        </authorList>
    </citation>
    <scope>NUCLEOTIDE SEQUENCE [LARGE SCALE GENOMIC DNA]</scope>
    <source>
        <strain evidence="2 3">ATCC MYA-3509</strain>
    </source>
</reference>
<dbReference type="Gene3D" id="2.60.120.920">
    <property type="match status" value="1"/>
</dbReference>
<dbReference type="InterPro" id="IPR011333">
    <property type="entry name" value="SKP1/BTB/POZ_sf"/>
</dbReference>
<sequence>MNGGIVKLNVGGTIFTTLKSVVQGDDSVCLFSMMKKHNNQATRDDDGNVFIDRDPTHFRYILNYLRGSYLNRHNDMFGIGLPYSNPDVMMTILHESDFYGTTKLSKHIEHHLQFLLKKSWSVQDLHKDLRINDELVTSKIPSEQDYFSMQGKNNFCTVKCNIPTCSSESVLLTNKSSKFFNYFEVTLDVDSVQNIHLGFIDDSHTLSEHHCVGISPNTVGLVCSHSEVLYCDTRVDLEARTEVRLKGGDRVGMWWDCVSKSLSLYQNGSFGLKIQNVNIVDWFFAVSISNDEHRIYIVPDAIHPDINSVYENVKM</sequence>
<organism evidence="2 3">
    <name type="scientific">Acrasis kona</name>
    <dbReference type="NCBI Taxonomy" id="1008807"/>
    <lineage>
        <taxon>Eukaryota</taxon>
        <taxon>Discoba</taxon>
        <taxon>Heterolobosea</taxon>
        <taxon>Tetramitia</taxon>
        <taxon>Eutetramitia</taxon>
        <taxon>Acrasidae</taxon>
        <taxon>Acrasis</taxon>
    </lineage>
</organism>
<dbReference type="Proteomes" id="UP001431209">
    <property type="component" value="Unassembled WGS sequence"/>
</dbReference>
<dbReference type="CDD" id="cd18316">
    <property type="entry name" value="BTB_POZ_KCTD-like"/>
    <property type="match status" value="1"/>
</dbReference>
<dbReference type="PANTHER" id="PTHR11145:SF8">
    <property type="entry name" value="RE57120P"/>
    <property type="match status" value="1"/>
</dbReference>
<dbReference type="InterPro" id="IPR000210">
    <property type="entry name" value="BTB/POZ_dom"/>
</dbReference>
<dbReference type="SMART" id="SM00225">
    <property type="entry name" value="BTB"/>
    <property type="match status" value="1"/>
</dbReference>
<feature type="domain" description="BTB" evidence="1">
    <location>
        <begin position="4"/>
        <end position="116"/>
    </location>
</feature>
<dbReference type="SUPFAM" id="SSF54695">
    <property type="entry name" value="POZ domain"/>
    <property type="match status" value="1"/>
</dbReference>
<protein>
    <submittedName>
        <fullName evidence="2">BTB/POZ domain-containing protein</fullName>
    </submittedName>
</protein>
<dbReference type="InterPro" id="IPR045068">
    <property type="entry name" value="BACURD1-3"/>
</dbReference>